<proteinExistence type="predicted"/>
<sequence length="24" mass="2744">MTYKQDVGWQSAVAQPKPRLKNPT</sequence>
<evidence type="ECO:0000313" key="2">
    <source>
        <dbReference type="EMBL" id="JAH76790.1"/>
    </source>
</evidence>
<accession>A0A0E9VHA6</accession>
<feature type="region of interest" description="Disordered" evidence="1">
    <location>
        <begin position="1"/>
        <end position="24"/>
    </location>
</feature>
<organism evidence="2">
    <name type="scientific">Anguilla anguilla</name>
    <name type="common">European freshwater eel</name>
    <name type="synonym">Muraena anguilla</name>
    <dbReference type="NCBI Taxonomy" id="7936"/>
    <lineage>
        <taxon>Eukaryota</taxon>
        <taxon>Metazoa</taxon>
        <taxon>Chordata</taxon>
        <taxon>Craniata</taxon>
        <taxon>Vertebrata</taxon>
        <taxon>Euteleostomi</taxon>
        <taxon>Actinopterygii</taxon>
        <taxon>Neopterygii</taxon>
        <taxon>Teleostei</taxon>
        <taxon>Anguilliformes</taxon>
        <taxon>Anguillidae</taxon>
        <taxon>Anguilla</taxon>
    </lineage>
</organism>
<protein>
    <submittedName>
        <fullName evidence="2">Uncharacterized protein</fullName>
    </submittedName>
</protein>
<dbReference type="AlphaFoldDB" id="A0A0E9VHA6"/>
<evidence type="ECO:0000256" key="1">
    <source>
        <dbReference type="SAM" id="MobiDB-lite"/>
    </source>
</evidence>
<name>A0A0E9VHA6_ANGAN</name>
<reference evidence="2" key="2">
    <citation type="journal article" date="2015" name="Fish Shellfish Immunol.">
        <title>Early steps in the European eel (Anguilla anguilla)-Vibrio vulnificus interaction in the gills: Role of the RtxA13 toxin.</title>
        <authorList>
            <person name="Callol A."/>
            <person name="Pajuelo D."/>
            <person name="Ebbesson L."/>
            <person name="Teles M."/>
            <person name="MacKenzie S."/>
            <person name="Amaro C."/>
        </authorList>
    </citation>
    <scope>NUCLEOTIDE SEQUENCE</scope>
</reference>
<dbReference type="EMBL" id="GBXM01031787">
    <property type="protein sequence ID" value="JAH76790.1"/>
    <property type="molecule type" value="Transcribed_RNA"/>
</dbReference>
<reference evidence="2" key="1">
    <citation type="submission" date="2014-11" db="EMBL/GenBank/DDBJ databases">
        <authorList>
            <person name="Amaro Gonzalez C."/>
        </authorList>
    </citation>
    <scope>NUCLEOTIDE SEQUENCE</scope>
</reference>